<feature type="domain" description="NADP-dependent oxidoreductase" evidence="5">
    <location>
        <begin position="21"/>
        <end position="299"/>
    </location>
</feature>
<evidence type="ECO:0000256" key="2">
    <source>
        <dbReference type="PIRSR" id="PIRSR000097-1"/>
    </source>
</evidence>
<dbReference type="SUPFAM" id="SSF51430">
    <property type="entry name" value="NAD(P)-linked oxidoreductase"/>
    <property type="match status" value="1"/>
</dbReference>
<sequence>MAPHKYITLQPTGDKIPLVGFGTARIPAAETEEVIYNAIKTGNRLIDGALLYGNEPEVGKAVRKAIADGIVKREELFIVGKLWNNYHEKQHVKPIFQKTLDNYGLDYIDLYLVHFPMATEYVDPNENLGFLNPKKEFKIVKAPLQDTWRELEDLVDAGKVRNIGISNFNVQSTLDLLSYARIPPSVLEIELHPYLQQKRLVKWAQSQGIQVIAYASFGNAVFTKFPPGTEHLENLMKHPVIVSIAEKHKRDVGQILLAWAVQQNVIVIPKTVKVERMKSNLDIDHVKLDDEDLQKIAKLEANARFNDFFESTYGFDFPLFA</sequence>
<organism evidence="6">
    <name type="scientific">Mucor circinelloides</name>
    <name type="common">Mucor griseo-roseus</name>
    <dbReference type="NCBI Taxonomy" id="36080"/>
    <lineage>
        <taxon>Eukaryota</taxon>
        <taxon>Fungi</taxon>
        <taxon>Fungi incertae sedis</taxon>
        <taxon>Mucoromycota</taxon>
        <taxon>Mucoromycotina</taxon>
        <taxon>Mucoromycetes</taxon>
        <taxon>Mucorales</taxon>
        <taxon>Mucorineae</taxon>
        <taxon>Mucoraceae</taxon>
        <taxon>Mucor</taxon>
    </lineage>
</organism>
<proteinExistence type="predicted"/>
<feature type="binding site" evidence="3">
    <location>
        <position position="114"/>
    </location>
    <ligand>
        <name>substrate</name>
    </ligand>
</feature>
<accession>A0A097F704</accession>
<keyword evidence="1" id="KW-0560">Oxidoreductase</keyword>
<dbReference type="InterPro" id="IPR020471">
    <property type="entry name" value="AKR"/>
</dbReference>
<evidence type="ECO:0000313" key="6">
    <source>
        <dbReference type="EMBL" id="AIT18234.1"/>
    </source>
</evidence>
<feature type="active site" description="Proton donor" evidence="2">
    <location>
        <position position="52"/>
    </location>
</feature>
<evidence type="ECO:0000256" key="3">
    <source>
        <dbReference type="PIRSR" id="PIRSR000097-2"/>
    </source>
</evidence>
<reference evidence="6" key="1">
    <citation type="journal article" date="2014" name="MBio">
        <title>Analysis of a food-borne fungal pathogen outbreak: virulence and genome of a Mucor circinelloides isolate from yogurt.</title>
        <authorList>
            <person name="Lee S.C."/>
            <person name="Billmyre R.B."/>
            <person name="Li A."/>
            <person name="Carson S."/>
            <person name="Sykes S.M."/>
            <person name="Huh E.Y."/>
            <person name="Mieczkowski P."/>
            <person name="Ko D.C."/>
            <person name="Cuomo C.A."/>
            <person name="Heitman J."/>
        </authorList>
    </citation>
    <scope>NUCLEOTIDE SEQUENCE</scope>
    <source>
        <strain evidence="6">Mucho</strain>
    </source>
</reference>
<dbReference type="InterPro" id="IPR018170">
    <property type="entry name" value="Aldo/ket_reductase_CS"/>
</dbReference>
<evidence type="ECO:0000256" key="1">
    <source>
        <dbReference type="ARBA" id="ARBA00023002"/>
    </source>
</evidence>
<evidence type="ECO:0000259" key="5">
    <source>
        <dbReference type="Pfam" id="PF00248"/>
    </source>
</evidence>
<evidence type="ECO:0000256" key="4">
    <source>
        <dbReference type="PIRSR" id="PIRSR000097-3"/>
    </source>
</evidence>
<dbReference type="AlphaFoldDB" id="A0A097F704"/>
<dbReference type="Gene3D" id="3.20.20.100">
    <property type="entry name" value="NADP-dependent oxidoreductase domain"/>
    <property type="match status" value="1"/>
</dbReference>
<dbReference type="PANTHER" id="PTHR11732">
    <property type="entry name" value="ALDO/KETO REDUCTASE"/>
    <property type="match status" value="1"/>
</dbReference>
<dbReference type="GO" id="GO:0016616">
    <property type="term" value="F:oxidoreductase activity, acting on the CH-OH group of donors, NAD or NADP as acceptor"/>
    <property type="evidence" value="ECO:0007669"/>
    <property type="project" value="UniProtKB-ARBA"/>
</dbReference>
<dbReference type="InterPro" id="IPR036812">
    <property type="entry name" value="NAD(P)_OxRdtase_dom_sf"/>
</dbReference>
<dbReference type="EMBL" id="KJ999713">
    <property type="protein sequence ID" value="AIT18234.1"/>
    <property type="molecule type" value="Genomic_DNA"/>
</dbReference>
<protein>
    <submittedName>
        <fullName evidence="6">TerpJ</fullName>
    </submittedName>
</protein>
<feature type="site" description="Lowers pKa of active site Tyr" evidence="4">
    <location>
        <position position="81"/>
    </location>
</feature>
<dbReference type="PIRSF" id="PIRSF000097">
    <property type="entry name" value="AKR"/>
    <property type="match status" value="1"/>
</dbReference>
<dbReference type="InterPro" id="IPR023210">
    <property type="entry name" value="NADP_OxRdtase_dom"/>
</dbReference>
<dbReference type="PROSITE" id="PS00062">
    <property type="entry name" value="ALDOKETO_REDUCTASE_2"/>
    <property type="match status" value="1"/>
</dbReference>
<dbReference type="PRINTS" id="PR00069">
    <property type="entry name" value="ALDKETRDTASE"/>
</dbReference>
<dbReference type="FunFam" id="3.20.20.100:FF:000002">
    <property type="entry name" value="2,5-diketo-D-gluconic acid reductase A"/>
    <property type="match status" value="1"/>
</dbReference>
<dbReference type="Pfam" id="PF00248">
    <property type="entry name" value="Aldo_ket_red"/>
    <property type="match status" value="1"/>
</dbReference>
<name>A0A097F704_MUCCI</name>
<dbReference type="PROSITE" id="PS00063">
    <property type="entry name" value="ALDOKETO_REDUCTASE_3"/>
    <property type="match status" value="1"/>
</dbReference>